<dbReference type="InterPro" id="IPR000719">
    <property type="entry name" value="Prot_kinase_dom"/>
</dbReference>
<gene>
    <name evidence="10" type="ORF">OIU79_014738</name>
</gene>
<dbReference type="Gene3D" id="1.10.510.10">
    <property type="entry name" value="Transferase(Phosphotransferase) domain 1"/>
    <property type="match status" value="1"/>
</dbReference>
<keyword evidence="3 6" id="KW-0547">Nucleotide-binding</keyword>
<dbReference type="InterPro" id="IPR008271">
    <property type="entry name" value="Ser/Thr_kinase_AS"/>
</dbReference>
<evidence type="ECO:0000256" key="1">
    <source>
        <dbReference type="ARBA" id="ARBA00022527"/>
    </source>
</evidence>
<dbReference type="PROSITE" id="PS50011">
    <property type="entry name" value="PROTEIN_KINASE_DOM"/>
    <property type="match status" value="1"/>
</dbReference>
<evidence type="ECO:0000256" key="6">
    <source>
        <dbReference type="PROSITE-ProRule" id="PRU10141"/>
    </source>
</evidence>
<keyword evidence="1" id="KW-0723">Serine/threonine-protein kinase</keyword>
<feature type="compositionally biased region" description="Low complexity" evidence="8">
    <location>
        <begin position="46"/>
        <end position="58"/>
    </location>
</feature>
<dbReference type="Pfam" id="PF00069">
    <property type="entry name" value="Pkinase"/>
    <property type="match status" value="1"/>
</dbReference>
<feature type="region of interest" description="Disordered" evidence="8">
    <location>
        <begin position="112"/>
        <end position="166"/>
    </location>
</feature>
<name>A0A9Q0SXL8_SALPP</name>
<dbReference type="OrthoDB" id="346907at2759"/>
<feature type="region of interest" description="Disordered" evidence="8">
    <location>
        <begin position="1"/>
        <end position="89"/>
    </location>
</feature>
<evidence type="ECO:0000256" key="4">
    <source>
        <dbReference type="ARBA" id="ARBA00022777"/>
    </source>
</evidence>
<reference evidence="10" key="2">
    <citation type="journal article" date="2023" name="Int. J. Mol. Sci.">
        <title>De Novo Assembly and Annotation of 11 Diverse Shrub Willow (Salix) Genomes Reveals Novel Gene Organization in Sex-Linked Regions.</title>
        <authorList>
            <person name="Hyden B."/>
            <person name="Feng K."/>
            <person name="Yates T.B."/>
            <person name="Jawdy S."/>
            <person name="Cereghino C."/>
            <person name="Smart L.B."/>
            <person name="Muchero W."/>
        </authorList>
    </citation>
    <scope>NUCLEOTIDE SEQUENCE</scope>
    <source>
        <tissue evidence="10">Shoot tip</tissue>
    </source>
</reference>
<dbReference type="GO" id="GO:0007059">
    <property type="term" value="P:chromosome segregation"/>
    <property type="evidence" value="ECO:0007669"/>
    <property type="project" value="TreeGrafter"/>
</dbReference>
<reference evidence="10" key="1">
    <citation type="submission" date="2022-11" db="EMBL/GenBank/DDBJ databases">
        <authorList>
            <person name="Hyden B.L."/>
            <person name="Feng K."/>
            <person name="Yates T."/>
            <person name="Jawdy S."/>
            <person name="Smart L.B."/>
            <person name="Muchero W."/>
        </authorList>
    </citation>
    <scope>NUCLEOTIDE SEQUENCE</scope>
    <source>
        <tissue evidence="10">Shoot tip</tissue>
    </source>
</reference>
<evidence type="ECO:0000313" key="11">
    <source>
        <dbReference type="Proteomes" id="UP001151532"/>
    </source>
</evidence>
<evidence type="ECO:0000256" key="5">
    <source>
        <dbReference type="ARBA" id="ARBA00022840"/>
    </source>
</evidence>
<dbReference type="GO" id="GO:0005524">
    <property type="term" value="F:ATP binding"/>
    <property type="evidence" value="ECO:0007669"/>
    <property type="project" value="UniProtKB-UniRule"/>
</dbReference>
<evidence type="ECO:0000256" key="2">
    <source>
        <dbReference type="ARBA" id="ARBA00022679"/>
    </source>
</evidence>
<dbReference type="SUPFAM" id="SSF56112">
    <property type="entry name" value="Protein kinase-like (PK-like)"/>
    <property type="match status" value="1"/>
</dbReference>
<feature type="compositionally biased region" description="Basic and acidic residues" evidence="8">
    <location>
        <begin position="122"/>
        <end position="140"/>
    </location>
</feature>
<keyword evidence="2" id="KW-0808">Transferase</keyword>
<evidence type="ECO:0000259" key="9">
    <source>
        <dbReference type="PROSITE" id="PS50011"/>
    </source>
</evidence>
<feature type="compositionally biased region" description="Low complexity" evidence="8">
    <location>
        <begin position="10"/>
        <end position="20"/>
    </location>
</feature>
<evidence type="ECO:0000313" key="10">
    <source>
        <dbReference type="EMBL" id="KAJ6693060.1"/>
    </source>
</evidence>
<dbReference type="InterPro" id="IPR017441">
    <property type="entry name" value="Protein_kinase_ATP_BS"/>
</dbReference>
<keyword evidence="11" id="KW-1185">Reference proteome</keyword>
<proteinExistence type="predicted"/>
<dbReference type="GO" id="GO:0005634">
    <property type="term" value="C:nucleus"/>
    <property type="evidence" value="ECO:0007669"/>
    <property type="project" value="TreeGrafter"/>
</dbReference>
<comment type="caution">
    <text evidence="10">The sequence shown here is derived from an EMBL/GenBank/DDBJ whole genome shotgun (WGS) entry which is preliminary data.</text>
</comment>
<dbReference type="Proteomes" id="UP001151532">
    <property type="component" value="Chromosome 9"/>
</dbReference>
<sequence>MSDDMLMHFSSNSSNQSDQSLPTKIAKLEARMAGKVPSVTPAPPVQLQQQHQQQQQQQPIWSSVSSGPKFGPPEELAGSSDSDDDNGGEFLIQANTQKRQRLQENDNSVVIEHLETQTVNDGRQKIGETEETKGGFDTNRKKQGRGRGQSNSGRGRGSKANDQMRSQISVSTAMPSNGQLENSYLKDNRPKEHFRNDDRISLEEELRAKVSILEEDLRKSRQEAFDNHDLCHQLEKELKELKDYEQQMKPKRTKIISDLLISVSKAERQEARMKVRQDSLRLGSVGVIRAGTIISETWEDGQMLKDLNIHLRQLLETKEAIERQRKSLKKRQSDKGDGTDAESGAQEEDFLIQDEIFKSRLVSMKREEEAILRERDRYELEKGRLIREMKRIRDEDGSRFNNFQILNHRYALLNLLGKGGFSEVYKAFDLVDHRYVACKLHGLNAQWSEDKKQSYIRHAMREYNIHKTLVHNHIVRLWDIFEIDQNTFCTVLEYCCGKDLDAVLKATPVLPEREARIIIVQIFQGLVYLNKRAQKIIHYDLKPGNVLFDEFGIAKVTDFGLSKIVEEDVGSQGMELTSQGAGTYWYLPPECFELSKTPLISSKVSELYFHPIEDI</sequence>
<feature type="region of interest" description="Disordered" evidence="8">
    <location>
        <begin position="325"/>
        <end position="345"/>
    </location>
</feature>
<accession>A0A9Q0SXL8</accession>
<keyword evidence="4" id="KW-0418">Kinase</keyword>
<organism evidence="10 11">
    <name type="scientific">Salix purpurea</name>
    <name type="common">Purple osier willow</name>
    <dbReference type="NCBI Taxonomy" id="77065"/>
    <lineage>
        <taxon>Eukaryota</taxon>
        <taxon>Viridiplantae</taxon>
        <taxon>Streptophyta</taxon>
        <taxon>Embryophyta</taxon>
        <taxon>Tracheophyta</taxon>
        <taxon>Spermatophyta</taxon>
        <taxon>Magnoliopsida</taxon>
        <taxon>eudicotyledons</taxon>
        <taxon>Gunneridae</taxon>
        <taxon>Pentapetalae</taxon>
        <taxon>rosids</taxon>
        <taxon>fabids</taxon>
        <taxon>Malpighiales</taxon>
        <taxon>Salicaceae</taxon>
        <taxon>Saliceae</taxon>
        <taxon>Salix</taxon>
    </lineage>
</organism>
<dbReference type="SMART" id="SM00220">
    <property type="entry name" value="S_TKc"/>
    <property type="match status" value="1"/>
</dbReference>
<keyword evidence="7" id="KW-0175">Coiled coil</keyword>
<feature type="binding site" evidence="6">
    <location>
        <position position="439"/>
    </location>
    <ligand>
        <name>ATP</name>
        <dbReference type="ChEBI" id="CHEBI:30616"/>
    </ligand>
</feature>
<evidence type="ECO:0000256" key="3">
    <source>
        <dbReference type="ARBA" id="ARBA00022741"/>
    </source>
</evidence>
<evidence type="ECO:0000256" key="7">
    <source>
        <dbReference type="SAM" id="Coils"/>
    </source>
</evidence>
<feature type="coiled-coil region" evidence="7">
    <location>
        <begin position="203"/>
        <end position="247"/>
    </location>
</feature>
<dbReference type="PANTHER" id="PTHR22974">
    <property type="entry name" value="MIXED LINEAGE PROTEIN KINASE"/>
    <property type="match status" value="1"/>
</dbReference>
<evidence type="ECO:0000256" key="8">
    <source>
        <dbReference type="SAM" id="MobiDB-lite"/>
    </source>
</evidence>
<feature type="compositionally biased region" description="Basic and acidic residues" evidence="8">
    <location>
        <begin position="325"/>
        <end position="338"/>
    </location>
</feature>
<dbReference type="GO" id="GO:0004674">
    <property type="term" value="F:protein serine/threonine kinase activity"/>
    <property type="evidence" value="ECO:0007669"/>
    <property type="project" value="UniProtKB-KW"/>
</dbReference>
<dbReference type="AlphaFoldDB" id="A0A9Q0SXL8"/>
<dbReference type="EMBL" id="JAPFFK010000018">
    <property type="protein sequence ID" value="KAJ6693060.1"/>
    <property type="molecule type" value="Genomic_DNA"/>
</dbReference>
<dbReference type="GO" id="GO:0035556">
    <property type="term" value="P:intracellular signal transduction"/>
    <property type="evidence" value="ECO:0007669"/>
    <property type="project" value="TreeGrafter"/>
</dbReference>
<dbReference type="PROSITE" id="PS00108">
    <property type="entry name" value="PROTEIN_KINASE_ST"/>
    <property type="match status" value="1"/>
</dbReference>
<dbReference type="InterPro" id="IPR011009">
    <property type="entry name" value="Kinase-like_dom_sf"/>
</dbReference>
<dbReference type="PROSITE" id="PS00107">
    <property type="entry name" value="PROTEIN_KINASE_ATP"/>
    <property type="match status" value="1"/>
</dbReference>
<keyword evidence="5 6" id="KW-0067">ATP-binding</keyword>
<protein>
    <recommendedName>
        <fullName evidence="9">Protein kinase domain-containing protein</fullName>
    </recommendedName>
</protein>
<feature type="coiled-coil region" evidence="7">
    <location>
        <begin position="361"/>
        <end position="395"/>
    </location>
</feature>
<dbReference type="PANTHER" id="PTHR22974:SF23">
    <property type="entry name" value="TOUSLED-LIKE KINASE, ISOFORM G"/>
    <property type="match status" value="1"/>
</dbReference>
<feature type="domain" description="Protein kinase" evidence="9">
    <location>
        <begin position="410"/>
        <end position="615"/>
    </location>
</feature>